<keyword evidence="16" id="KW-1185">Reference proteome</keyword>
<dbReference type="InterPro" id="IPR000594">
    <property type="entry name" value="ThiF_NAD_FAD-bd"/>
</dbReference>
<organism evidence="15 16">
    <name type="scientific">Psychrosphaera saromensis</name>
    <dbReference type="NCBI Taxonomy" id="716813"/>
    <lineage>
        <taxon>Bacteria</taxon>
        <taxon>Pseudomonadati</taxon>
        <taxon>Pseudomonadota</taxon>
        <taxon>Gammaproteobacteria</taxon>
        <taxon>Alteromonadales</taxon>
        <taxon>Pseudoalteromonadaceae</taxon>
        <taxon>Psychrosphaera</taxon>
    </lineage>
</organism>
<dbReference type="EC" id="2.7.7.80" evidence="9"/>
<comment type="function">
    <text evidence="7">Catalyzes the adenylation by ATP of the carboxyl group of the C-terminal glycine of sulfur carrier protein MoaD.</text>
</comment>
<evidence type="ECO:0000313" key="16">
    <source>
        <dbReference type="Proteomes" id="UP000239007"/>
    </source>
</evidence>
<evidence type="ECO:0000256" key="8">
    <source>
        <dbReference type="ARBA" id="ARBA00063809"/>
    </source>
</evidence>
<dbReference type="PANTHER" id="PTHR10953">
    <property type="entry name" value="UBIQUITIN-ACTIVATING ENZYME E1"/>
    <property type="match status" value="1"/>
</dbReference>
<comment type="subunit">
    <text evidence="8">Homodimer. Forms a stable heterotetrameric complex of 2 MoeB and 2 MoaD during adenylation of MoaD.</text>
</comment>
<evidence type="ECO:0000256" key="3">
    <source>
        <dbReference type="ARBA" id="ARBA00022679"/>
    </source>
</evidence>
<dbReference type="OrthoDB" id="9804286at2"/>
<dbReference type="GO" id="GO:0061605">
    <property type="term" value="F:molybdopterin-synthase adenylyltransferase activity"/>
    <property type="evidence" value="ECO:0007669"/>
    <property type="project" value="UniProtKB-EC"/>
</dbReference>
<dbReference type="EMBL" id="MSCH01000003">
    <property type="protein sequence ID" value="PQJ52308.1"/>
    <property type="molecule type" value="Genomic_DNA"/>
</dbReference>
<comment type="caution">
    <text evidence="15">The sequence shown here is derived from an EMBL/GenBank/DDBJ whole genome shotgun (WGS) entry which is preliminary data.</text>
</comment>
<protein>
    <recommendedName>
        <fullName evidence="10">Molybdopterin-synthase adenylyltransferase</fullName>
        <ecNumber evidence="9">2.7.7.80</ecNumber>
    </recommendedName>
    <alternativeName>
        <fullName evidence="13">MoaD protein adenylase</fullName>
    </alternativeName>
    <alternativeName>
        <fullName evidence="11">Molybdopterin-converting factor subunit 1 adenylase</fullName>
    </alternativeName>
    <alternativeName>
        <fullName evidence="12">Sulfur carrier protein MoaD adenylyltransferase</fullName>
    </alternativeName>
</protein>
<comment type="catalytic activity">
    <reaction evidence="6">
        <text>[molybdopterin-synthase sulfur-carrier protein]-C-terminal Gly-Gly + ATP + H(+) = [molybdopterin-synthase sulfur-carrier protein]-C-terminal Gly-Gly-AMP + diphosphate</text>
        <dbReference type="Rhea" id="RHEA:43616"/>
        <dbReference type="Rhea" id="RHEA-COMP:12159"/>
        <dbReference type="Rhea" id="RHEA-COMP:12202"/>
        <dbReference type="ChEBI" id="CHEBI:15378"/>
        <dbReference type="ChEBI" id="CHEBI:30616"/>
        <dbReference type="ChEBI" id="CHEBI:33019"/>
        <dbReference type="ChEBI" id="CHEBI:90618"/>
        <dbReference type="ChEBI" id="CHEBI:90778"/>
        <dbReference type="EC" id="2.7.7.80"/>
    </reaction>
</comment>
<evidence type="ECO:0000313" key="15">
    <source>
        <dbReference type="EMBL" id="PQJ52308.1"/>
    </source>
</evidence>
<keyword evidence="15" id="KW-0548">Nucleotidyltransferase</keyword>
<comment type="pathway">
    <text evidence="1">Cofactor biosynthesis; molybdopterin biosynthesis.</text>
</comment>
<evidence type="ECO:0000256" key="2">
    <source>
        <dbReference type="ARBA" id="ARBA00009919"/>
    </source>
</evidence>
<proteinExistence type="inferred from homology"/>
<gene>
    <name evidence="15" type="ORF">BTO11_00645</name>
</gene>
<dbReference type="Proteomes" id="UP000239007">
    <property type="component" value="Unassembled WGS sequence"/>
</dbReference>
<name>A0A2S7URE2_9GAMM</name>
<evidence type="ECO:0000256" key="7">
    <source>
        <dbReference type="ARBA" id="ARBA00055169"/>
    </source>
</evidence>
<evidence type="ECO:0000256" key="4">
    <source>
        <dbReference type="ARBA" id="ARBA00022741"/>
    </source>
</evidence>
<dbReference type="Gene3D" id="3.40.50.720">
    <property type="entry name" value="NAD(P)-binding Rossmann-like Domain"/>
    <property type="match status" value="1"/>
</dbReference>
<dbReference type="GO" id="GO:0005524">
    <property type="term" value="F:ATP binding"/>
    <property type="evidence" value="ECO:0007669"/>
    <property type="project" value="UniProtKB-KW"/>
</dbReference>
<reference evidence="15 16" key="1">
    <citation type="submission" date="2016-12" db="EMBL/GenBank/DDBJ databases">
        <title>Diversity of luminous bacteria.</title>
        <authorList>
            <person name="Yoshizawa S."/>
            <person name="Kogure K."/>
        </authorList>
    </citation>
    <scope>NUCLEOTIDE SEQUENCE [LARGE SCALE GENOMIC DNA]</scope>
    <source>
        <strain evidence="15 16">SA4-48</strain>
    </source>
</reference>
<sequence length="260" mass="28108">MSKTVKPHSSKPLSDDQLMRYSRHIMLPSMDIDGQEKLWNSKVLIIGVGGLGCAVAQYLACSGIGQLTLVDDDLVDKTNLQRQVLHAENNVGMNKCESAKQSLQQLNSEITINTTEHRLGWAELSAAVESHDVVVDCSDNLDTRNELNLCCFQSKTPLVSGAAIRMEGQVATYTMQQGQPCYQCLSTIFGGSGDQKLTCSESGVLSPVVGVIGSLQATETIKLLAGIGTVLSSRLLMFDASTMKFNEFKVAKNPNCQVCS</sequence>
<dbReference type="InterPro" id="IPR045886">
    <property type="entry name" value="ThiF/MoeB/HesA"/>
</dbReference>
<evidence type="ECO:0000256" key="13">
    <source>
        <dbReference type="ARBA" id="ARBA00078531"/>
    </source>
</evidence>
<evidence type="ECO:0000256" key="11">
    <source>
        <dbReference type="ARBA" id="ARBA00075110"/>
    </source>
</evidence>
<dbReference type="GO" id="GO:0005829">
    <property type="term" value="C:cytosol"/>
    <property type="evidence" value="ECO:0007669"/>
    <property type="project" value="TreeGrafter"/>
</dbReference>
<evidence type="ECO:0000256" key="10">
    <source>
        <dbReference type="ARBA" id="ARBA00073635"/>
    </source>
</evidence>
<dbReference type="FunFam" id="3.40.50.720:FF:000033">
    <property type="entry name" value="Adenylyltransferase and sulfurtransferase MOCS3"/>
    <property type="match status" value="1"/>
</dbReference>
<evidence type="ECO:0000259" key="14">
    <source>
        <dbReference type="Pfam" id="PF00899"/>
    </source>
</evidence>
<dbReference type="Pfam" id="PF00899">
    <property type="entry name" value="ThiF"/>
    <property type="match status" value="1"/>
</dbReference>
<dbReference type="AlphaFoldDB" id="A0A2S7URE2"/>
<dbReference type="GO" id="GO:0008146">
    <property type="term" value="F:sulfotransferase activity"/>
    <property type="evidence" value="ECO:0007669"/>
    <property type="project" value="TreeGrafter"/>
</dbReference>
<dbReference type="PANTHER" id="PTHR10953:SF194">
    <property type="entry name" value="MOLYBDOPTERIN-SYNTHASE ADENYLYLTRANSFERASE"/>
    <property type="match status" value="1"/>
</dbReference>
<keyword evidence="5" id="KW-0067">ATP-binding</keyword>
<dbReference type="SUPFAM" id="SSF69572">
    <property type="entry name" value="Activating enzymes of the ubiquitin-like proteins"/>
    <property type="match status" value="1"/>
</dbReference>
<dbReference type="InterPro" id="IPR035985">
    <property type="entry name" value="Ubiquitin-activating_enz"/>
</dbReference>
<evidence type="ECO:0000256" key="12">
    <source>
        <dbReference type="ARBA" id="ARBA00075328"/>
    </source>
</evidence>
<evidence type="ECO:0000256" key="1">
    <source>
        <dbReference type="ARBA" id="ARBA00005046"/>
    </source>
</evidence>
<evidence type="ECO:0000256" key="6">
    <source>
        <dbReference type="ARBA" id="ARBA00052218"/>
    </source>
</evidence>
<dbReference type="CDD" id="cd00757">
    <property type="entry name" value="ThiF_MoeB_HesA_family"/>
    <property type="match status" value="1"/>
</dbReference>
<keyword evidence="3 15" id="KW-0808">Transferase</keyword>
<feature type="domain" description="THIF-type NAD/FAD binding fold" evidence="14">
    <location>
        <begin position="21"/>
        <end position="258"/>
    </location>
</feature>
<evidence type="ECO:0000256" key="5">
    <source>
        <dbReference type="ARBA" id="ARBA00022840"/>
    </source>
</evidence>
<dbReference type="NCBIfam" id="NF004281">
    <property type="entry name" value="PRK05690.1"/>
    <property type="match status" value="1"/>
</dbReference>
<evidence type="ECO:0000256" key="9">
    <source>
        <dbReference type="ARBA" id="ARBA00066884"/>
    </source>
</evidence>
<dbReference type="RefSeq" id="WP_105050767.1">
    <property type="nucleotide sequence ID" value="NZ_BMYG01000005.1"/>
</dbReference>
<dbReference type="GO" id="GO:0004792">
    <property type="term" value="F:thiosulfate-cyanide sulfurtransferase activity"/>
    <property type="evidence" value="ECO:0007669"/>
    <property type="project" value="TreeGrafter"/>
</dbReference>
<comment type="similarity">
    <text evidence="2">Belongs to the HesA/MoeB/ThiF family.</text>
</comment>
<dbReference type="GO" id="GO:0008641">
    <property type="term" value="F:ubiquitin-like modifier activating enzyme activity"/>
    <property type="evidence" value="ECO:0007669"/>
    <property type="project" value="InterPro"/>
</dbReference>
<keyword evidence="4" id="KW-0547">Nucleotide-binding</keyword>
<accession>A0A2S7URE2</accession>